<proteinExistence type="predicted"/>
<sequence length="84" mass="9390">MANAAVTADAAGQRSLDESLWWDSFVSLLGDLEKAPLSPDLDDPSLILLEYHLERQCLLKCIREILMLASRINGLVEKDARYSN</sequence>
<gene>
    <name evidence="1" type="ORF">QJS04_geneDACA001140</name>
</gene>
<dbReference type="EMBL" id="JAUJYN010000010">
    <property type="protein sequence ID" value="KAK1261791.1"/>
    <property type="molecule type" value="Genomic_DNA"/>
</dbReference>
<evidence type="ECO:0000313" key="1">
    <source>
        <dbReference type="EMBL" id="KAK1261791.1"/>
    </source>
</evidence>
<comment type="caution">
    <text evidence="1">The sequence shown here is derived from an EMBL/GenBank/DDBJ whole genome shotgun (WGS) entry which is preliminary data.</text>
</comment>
<protein>
    <submittedName>
        <fullName evidence="1">Uncharacterized protein</fullName>
    </submittedName>
</protein>
<evidence type="ECO:0000313" key="2">
    <source>
        <dbReference type="Proteomes" id="UP001179952"/>
    </source>
</evidence>
<dbReference type="AlphaFoldDB" id="A0AAV9ACF3"/>
<reference evidence="1" key="2">
    <citation type="submission" date="2023-06" db="EMBL/GenBank/DDBJ databases">
        <authorList>
            <person name="Ma L."/>
            <person name="Liu K.-W."/>
            <person name="Li Z."/>
            <person name="Hsiao Y.-Y."/>
            <person name="Qi Y."/>
            <person name="Fu T."/>
            <person name="Tang G."/>
            <person name="Zhang D."/>
            <person name="Sun W.-H."/>
            <person name="Liu D.-K."/>
            <person name="Li Y."/>
            <person name="Chen G.-Z."/>
            <person name="Liu X.-D."/>
            <person name="Liao X.-Y."/>
            <person name="Jiang Y.-T."/>
            <person name="Yu X."/>
            <person name="Hao Y."/>
            <person name="Huang J."/>
            <person name="Zhao X.-W."/>
            <person name="Ke S."/>
            <person name="Chen Y.-Y."/>
            <person name="Wu W.-L."/>
            <person name="Hsu J.-L."/>
            <person name="Lin Y.-F."/>
            <person name="Huang M.-D."/>
            <person name="Li C.-Y."/>
            <person name="Huang L."/>
            <person name="Wang Z.-W."/>
            <person name="Zhao X."/>
            <person name="Zhong W.-Y."/>
            <person name="Peng D.-H."/>
            <person name="Ahmad S."/>
            <person name="Lan S."/>
            <person name="Zhang J.-S."/>
            <person name="Tsai W.-C."/>
            <person name="Van De Peer Y."/>
            <person name="Liu Z.-J."/>
        </authorList>
    </citation>
    <scope>NUCLEOTIDE SEQUENCE</scope>
    <source>
        <strain evidence="1">SCP</strain>
        <tissue evidence="1">Leaves</tissue>
    </source>
</reference>
<name>A0AAV9ACF3_ACOGR</name>
<keyword evidence="2" id="KW-1185">Reference proteome</keyword>
<accession>A0AAV9ACF3</accession>
<organism evidence="1 2">
    <name type="scientific">Acorus gramineus</name>
    <name type="common">Dwarf sweet flag</name>
    <dbReference type="NCBI Taxonomy" id="55184"/>
    <lineage>
        <taxon>Eukaryota</taxon>
        <taxon>Viridiplantae</taxon>
        <taxon>Streptophyta</taxon>
        <taxon>Embryophyta</taxon>
        <taxon>Tracheophyta</taxon>
        <taxon>Spermatophyta</taxon>
        <taxon>Magnoliopsida</taxon>
        <taxon>Liliopsida</taxon>
        <taxon>Acoraceae</taxon>
        <taxon>Acorus</taxon>
    </lineage>
</organism>
<reference evidence="1" key="1">
    <citation type="journal article" date="2023" name="Nat. Commun.">
        <title>Diploid and tetraploid genomes of Acorus and the evolution of monocots.</title>
        <authorList>
            <person name="Ma L."/>
            <person name="Liu K.W."/>
            <person name="Li Z."/>
            <person name="Hsiao Y.Y."/>
            <person name="Qi Y."/>
            <person name="Fu T."/>
            <person name="Tang G.D."/>
            <person name="Zhang D."/>
            <person name="Sun W.H."/>
            <person name="Liu D.K."/>
            <person name="Li Y."/>
            <person name="Chen G.Z."/>
            <person name="Liu X.D."/>
            <person name="Liao X.Y."/>
            <person name="Jiang Y.T."/>
            <person name="Yu X."/>
            <person name="Hao Y."/>
            <person name="Huang J."/>
            <person name="Zhao X.W."/>
            <person name="Ke S."/>
            <person name="Chen Y.Y."/>
            <person name="Wu W.L."/>
            <person name="Hsu J.L."/>
            <person name="Lin Y.F."/>
            <person name="Huang M.D."/>
            <person name="Li C.Y."/>
            <person name="Huang L."/>
            <person name="Wang Z.W."/>
            <person name="Zhao X."/>
            <person name="Zhong W.Y."/>
            <person name="Peng D.H."/>
            <person name="Ahmad S."/>
            <person name="Lan S."/>
            <person name="Zhang J.S."/>
            <person name="Tsai W.C."/>
            <person name="Van de Peer Y."/>
            <person name="Liu Z.J."/>
        </authorList>
    </citation>
    <scope>NUCLEOTIDE SEQUENCE</scope>
    <source>
        <strain evidence="1">SCP</strain>
    </source>
</reference>
<dbReference type="Proteomes" id="UP001179952">
    <property type="component" value="Unassembled WGS sequence"/>
</dbReference>